<comment type="caution">
    <text evidence="1">The sequence shown here is derived from an EMBL/GenBank/DDBJ whole genome shotgun (WGS) entry which is preliminary data.</text>
</comment>
<sequence>MASFVTHKYNSKSEKSSADVMKGVAYKVRTKYPYCSEGQSRSSKQQPVMRNNQDSYFNASHLCPSSGRQANLYFKIELRTTGRHFVRLSEFSRVDAENVK</sequence>
<dbReference type="EMBL" id="JYDH01000341">
    <property type="protein sequence ID" value="KRY26761.1"/>
    <property type="molecule type" value="Genomic_DNA"/>
</dbReference>
<dbReference type="AlphaFoldDB" id="A0A0V1AQD1"/>
<protein>
    <submittedName>
        <fullName evidence="1">Uncharacterized protein</fullName>
    </submittedName>
</protein>
<dbReference type="InParanoid" id="A0A0V1AQD1"/>
<accession>A0A0V1AQD1</accession>
<gene>
    <name evidence="1" type="ORF">T01_11231</name>
</gene>
<organism evidence="1 2">
    <name type="scientific">Trichinella spiralis</name>
    <name type="common">Trichina worm</name>
    <dbReference type="NCBI Taxonomy" id="6334"/>
    <lineage>
        <taxon>Eukaryota</taxon>
        <taxon>Metazoa</taxon>
        <taxon>Ecdysozoa</taxon>
        <taxon>Nematoda</taxon>
        <taxon>Enoplea</taxon>
        <taxon>Dorylaimia</taxon>
        <taxon>Trichinellida</taxon>
        <taxon>Trichinellidae</taxon>
        <taxon>Trichinella</taxon>
    </lineage>
</organism>
<evidence type="ECO:0000313" key="1">
    <source>
        <dbReference type="EMBL" id="KRY26761.1"/>
    </source>
</evidence>
<dbReference type="Proteomes" id="UP000054776">
    <property type="component" value="Unassembled WGS sequence"/>
</dbReference>
<name>A0A0V1AQD1_TRISP</name>
<evidence type="ECO:0000313" key="2">
    <source>
        <dbReference type="Proteomes" id="UP000054776"/>
    </source>
</evidence>
<proteinExistence type="predicted"/>
<keyword evidence="2" id="KW-1185">Reference proteome</keyword>
<reference evidence="1 2" key="1">
    <citation type="submission" date="2015-01" db="EMBL/GenBank/DDBJ databases">
        <title>Evolution of Trichinella species and genotypes.</title>
        <authorList>
            <person name="Korhonen P.K."/>
            <person name="Edoardo P."/>
            <person name="Giuseppe L.R."/>
            <person name="Gasser R.B."/>
        </authorList>
    </citation>
    <scope>NUCLEOTIDE SEQUENCE [LARGE SCALE GENOMIC DNA]</scope>
    <source>
        <strain evidence="1">ISS3</strain>
    </source>
</reference>
<dbReference type="OrthoDB" id="5929654at2759"/>